<evidence type="ECO:0000313" key="3">
    <source>
        <dbReference type="Proteomes" id="UP001060150"/>
    </source>
</evidence>
<dbReference type="SUPFAM" id="SSF53335">
    <property type="entry name" value="S-adenosyl-L-methionine-dependent methyltransferases"/>
    <property type="match status" value="2"/>
</dbReference>
<dbReference type="Gene3D" id="3.40.50.150">
    <property type="entry name" value="Vaccinia Virus protein VP39"/>
    <property type="match status" value="2"/>
</dbReference>
<feature type="region of interest" description="Disordered" evidence="1">
    <location>
        <begin position="1"/>
        <end position="38"/>
    </location>
</feature>
<name>A0ABY5N7F3_9ACTN</name>
<keyword evidence="3" id="KW-1185">Reference proteome</keyword>
<organism evidence="2 3">
    <name type="scientific">Streptomyces changanensis</name>
    <dbReference type="NCBI Taxonomy" id="2964669"/>
    <lineage>
        <taxon>Bacteria</taxon>
        <taxon>Bacillati</taxon>
        <taxon>Actinomycetota</taxon>
        <taxon>Actinomycetes</taxon>
        <taxon>Kitasatosporales</taxon>
        <taxon>Streptomycetaceae</taxon>
        <taxon>Streptomyces</taxon>
    </lineage>
</organism>
<accession>A0ABY5N7F3</accession>
<gene>
    <name evidence="2" type="ORF">NRO40_09820</name>
</gene>
<dbReference type="InterPro" id="IPR029063">
    <property type="entry name" value="SAM-dependent_MTases_sf"/>
</dbReference>
<dbReference type="Proteomes" id="UP001060150">
    <property type="component" value="Chromosome"/>
</dbReference>
<evidence type="ECO:0000256" key="1">
    <source>
        <dbReference type="SAM" id="MobiDB-lite"/>
    </source>
</evidence>
<proteinExistence type="predicted"/>
<sequence length="446" mass="49565">MLMSDNHRPMPEGAVLQEESPVFEPSSGRGRRHGTSRSEPFDRWFRYPAGFASDYASLLLQQLQLPTAGLVVDPFTGSGVAGTAARRAGHAFYGVEAHPLIAELAALKLDRTSEDPNGLLATARELTLQVITTRADIDISGEADLTLRSFDPETLAILVSLRDLIREMQAHEWHLHLKWALLATLRDVASVRVGWPYQRPGSQRQPTFADPLTRFLQRIGWMVEDMREFEANYSSSPACRVRQGDSREAMNWSELGHGTAHGCVTSPPYLNNFDYADATRLELYFWGDVTSWSQMCAEVRSDMLTATTQQSSVGAASDARTLLQTYGTVGTEVSEIADRLQKERGNRSRGKEYDRVVPDYFVAIARIMENLSTVLASGAPAVLLVGDSAPYGVYVDTPGLIAKLAKCQGFTLEEDVILRHRGQRWASNATRHNVQLAERLVLLRRD</sequence>
<dbReference type="RefSeq" id="WP_257375380.1">
    <property type="nucleotide sequence ID" value="NZ_CP102332.1"/>
</dbReference>
<dbReference type="EMBL" id="CP102332">
    <property type="protein sequence ID" value="UUS31105.1"/>
    <property type="molecule type" value="Genomic_DNA"/>
</dbReference>
<protein>
    <recommendedName>
        <fullName evidence="4">Methyltransferase</fullName>
    </recommendedName>
</protein>
<evidence type="ECO:0000313" key="2">
    <source>
        <dbReference type="EMBL" id="UUS31105.1"/>
    </source>
</evidence>
<feature type="compositionally biased region" description="Basic and acidic residues" evidence="1">
    <location>
        <begin position="1"/>
        <end position="10"/>
    </location>
</feature>
<reference evidence="2" key="1">
    <citation type="submission" date="2022-08" db="EMBL/GenBank/DDBJ databases">
        <title>Streptomyces changanensis sp. nov., an actinomycete isolated from soil.</title>
        <authorList>
            <person name="Wu H."/>
            <person name="Han L."/>
        </authorList>
    </citation>
    <scope>NUCLEOTIDE SEQUENCE</scope>
    <source>
        <strain evidence="2">HL-66</strain>
    </source>
</reference>
<evidence type="ECO:0008006" key="4">
    <source>
        <dbReference type="Google" id="ProtNLM"/>
    </source>
</evidence>